<dbReference type="AlphaFoldDB" id="A0AAX2JAP0"/>
<organism evidence="1 2">
    <name type="scientific">Fusobacterium ulcerans</name>
    <dbReference type="NCBI Taxonomy" id="861"/>
    <lineage>
        <taxon>Bacteria</taxon>
        <taxon>Fusobacteriati</taxon>
        <taxon>Fusobacteriota</taxon>
        <taxon>Fusobacteriia</taxon>
        <taxon>Fusobacteriales</taxon>
        <taxon>Fusobacteriaceae</taxon>
        <taxon>Fusobacterium</taxon>
    </lineage>
</organism>
<evidence type="ECO:0008006" key="3">
    <source>
        <dbReference type="Google" id="ProtNLM"/>
    </source>
</evidence>
<proteinExistence type="predicted"/>
<dbReference type="RefSeq" id="WP_005980025.1">
    <property type="nucleotide sequence ID" value="NZ_CABKNW010000004.1"/>
</dbReference>
<dbReference type="KEGG" id="ful:C4N20_15660"/>
<evidence type="ECO:0000313" key="1">
    <source>
        <dbReference type="EMBL" id="SQJ03949.1"/>
    </source>
</evidence>
<dbReference type="Proteomes" id="UP000249008">
    <property type="component" value="Chromosome 1"/>
</dbReference>
<dbReference type="GeneID" id="78456264"/>
<reference evidence="1 2" key="1">
    <citation type="submission" date="2018-06" db="EMBL/GenBank/DDBJ databases">
        <authorList>
            <consortium name="Pathogen Informatics"/>
            <person name="Doyle S."/>
        </authorList>
    </citation>
    <scope>NUCLEOTIDE SEQUENCE [LARGE SCALE GENOMIC DNA]</scope>
    <source>
        <strain evidence="1 2">NCTC12112</strain>
    </source>
</reference>
<name>A0AAX2JAP0_9FUSO</name>
<sequence>MIKLSKPLTIGSGENKKELLEIEIKKEDFTAKTLIEAEREFLLTGGVFSKGDMEGSRSYLGYVASKIIGCRFEEIENLAGMDYLRITNLIKGFFDGLELENLTQILLGK</sequence>
<dbReference type="EMBL" id="LS483487">
    <property type="protein sequence ID" value="SQJ03949.1"/>
    <property type="molecule type" value="Genomic_DNA"/>
</dbReference>
<gene>
    <name evidence="1" type="ORF">NCTC12112_01712</name>
</gene>
<evidence type="ECO:0000313" key="2">
    <source>
        <dbReference type="Proteomes" id="UP000249008"/>
    </source>
</evidence>
<accession>A0AAX2JAP0</accession>
<protein>
    <recommendedName>
        <fullName evidence="3">Phage tail assembly protein</fullName>
    </recommendedName>
</protein>